<reference evidence="1 2" key="1">
    <citation type="submission" date="2020-02" db="EMBL/GenBank/DDBJ databases">
        <title>The draft genome of Grimontia sedimenta sp. nov., isolated from benthic sediments near coral reefs south of Kuwait.</title>
        <authorList>
            <person name="Mahmoud H.M."/>
            <person name="Jose L."/>
            <person name="Eapen S."/>
        </authorList>
    </citation>
    <scope>NUCLEOTIDE SEQUENCE [LARGE SCALE GENOMIC DNA]</scope>
    <source>
        <strain evidence="1 2">S25</strain>
    </source>
</reference>
<name>A0A6M1RAH4_9GAMM</name>
<comment type="caution">
    <text evidence="1">The sequence shown here is derived from an EMBL/GenBank/DDBJ whole genome shotgun (WGS) entry which is preliminary data.</text>
</comment>
<sequence length="173" mass="19559">MDGSSGTTGANGSGVPRPLKQQAAADGLWQFCLHHYGQQEVKHACLKLQDQFKGNVNLALLLAWLEDAGFSLSASSLAQLRQSLVQSETLLTRYRLMRRDLKPQLSRGAYQKMLNYELTLEKFQQQELLTCINQQFWEENASSSLEMYCSQLDGDAHYLYPALMKGLNVINQR</sequence>
<gene>
    <name evidence="1" type="ORF">G5S52_16920</name>
</gene>
<dbReference type="Proteomes" id="UP000473008">
    <property type="component" value="Unassembled WGS sequence"/>
</dbReference>
<dbReference type="Pfam" id="PF09523">
    <property type="entry name" value="DUF2390"/>
    <property type="match status" value="1"/>
</dbReference>
<accession>A0A6M1RAH4</accession>
<dbReference type="EMBL" id="JAALDL010000013">
    <property type="protein sequence ID" value="NGN99273.1"/>
    <property type="molecule type" value="Genomic_DNA"/>
</dbReference>
<dbReference type="RefSeq" id="WP_165016268.1">
    <property type="nucleotide sequence ID" value="NZ_JAALDL010000013.1"/>
</dbReference>
<dbReference type="InterPro" id="IPR012659">
    <property type="entry name" value="CHP02444"/>
</dbReference>
<keyword evidence="2" id="KW-1185">Reference proteome</keyword>
<protein>
    <submittedName>
        <fullName evidence="1">TIGR02444 family protein</fullName>
    </submittedName>
</protein>
<evidence type="ECO:0000313" key="2">
    <source>
        <dbReference type="Proteomes" id="UP000473008"/>
    </source>
</evidence>
<dbReference type="NCBIfam" id="TIGR02444">
    <property type="entry name" value="TIGR02444 family protein"/>
    <property type="match status" value="1"/>
</dbReference>
<dbReference type="AlphaFoldDB" id="A0A6M1RAH4"/>
<organism evidence="1 2">
    <name type="scientific">Grimontia sedimenti</name>
    <dbReference type="NCBI Taxonomy" id="2711294"/>
    <lineage>
        <taxon>Bacteria</taxon>
        <taxon>Pseudomonadati</taxon>
        <taxon>Pseudomonadota</taxon>
        <taxon>Gammaproteobacteria</taxon>
        <taxon>Vibrionales</taxon>
        <taxon>Vibrionaceae</taxon>
        <taxon>Grimontia</taxon>
    </lineage>
</organism>
<evidence type="ECO:0000313" key="1">
    <source>
        <dbReference type="EMBL" id="NGN99273.1"/>
    </source>
</evidence>
<proteinExistence type="predicted"/>